<evidence type="ECO:0000313" key="13">
    <source>
        <dbReference type="Proteomes" id="UP000244908"/>
    </source>
</evidence>
<dbReference type="SUPFAM" id="SSF51069">
    <property type="entry name" value="Carbonic anhydrase"/>
    <property type="match status" value="1"/>
</dbReference>
<reference evidence="12 13" key="1">
    <citation type="journal article" date="2019" name="Int. J. Syst. Evol. Microbiol.">
        <title>Limnobaculum parvum gen. nov., sp. nov., isolated from a freshwater lake.</title>
        <authorList>
            <person name="Baek C."/>
            <person name="Shin S.K."/>
            <person name="Yi H."/>
        </authorList>
    </citation>
    <scope>NUCLEOTIDE SEQUENCE [LARGE SCALE GENOMIC DNA]</scope>
    <source>
        <strain evidence="12 13">HYN0051</strain>
    </source>
</reference>
<evidence type="ECO:0000256" key="1">
    <source>
        <dbReference type="ARBA" id="ARBA00001947"/>
    </source>
</evidence>
<dbReference type="Pfam" id="PF00194">
    <property type="entry name" value="Carb_anhydrase"/>
    <property type="match status" value="1"/>
</dbReference>
<dbReference type="KEGG" id="lpv:HYN51_10535"/>
<evidence type="ECO:0000256" key="8">
    <source>
        <dbReference type="ARBA" id="ARBA00023239"/>
    </source>
</evidence>
<evidence type="ECO:0000256" key="7">
    <source>
        <dbReference type="ARBA" id="ARBA00022833"/>
    </source>
</evidence>
<dbReference type="InterPro" id="IPR018338">
    <property type="entry name" value="Carbonic_anhydrase_a-class_CS"/>
</dbReference>
<dbReference type="EC" id="4.2.1.1" evidence="4 10"/>
<evidence type="ECO:0000256" key="6">
    <source>
        <dbReference type="ARBA" id="ARBA00022723"/>
    </source>
</evidence>
<dbReference type="PROSITE" id="PS51144">
    <property type="entry name" value="ALPHA_CA_2"/>
    <property type="match status" value="1"/>
</dbReference>
<dbReference type="Gene3D" id="3.10.200.10">
    <property type="entry name" value="Alpha carbonic anhydrase"/>
    <property type="match status" value="1"/>
</dbReference>
<evidence type="ECO:0000256" key="10">
    <source>
        <dbReference type="RuleBase" id="RU367011"/>
    </source>
</evidence>
<comment type="function">
    <text evidence="2 10">Reversible hydration of carbon dioxide.</text>
</comment>
<evidence type="ECO:0000256" key="5">
    <source>
        <dbReference type="ARBA" id="ARBA00014628"/>
    </source>
</evidence>
<keyword evidence="8 10" id="KW-0456">Lyase</keyword>
<dbReference type="InterPro" id="IPR036398">
    <property type="entry name" value="CA_dom_sf"/>
</dbReference>
<name>A0A2Y9TZM9_9GAMM</name>
<dbReference type="SMART" id="SM01057">
    <property type="entry name" value="Carb_anhydrase"/>
    <property type="match status" value="1"/>
</dbReference>
<dbReference type="PANTHER" id="PTHR18952:SF265">
    <property type="entry name" value="CARBONIC ANHYDRASE"/>
    <property type="match status" value="1"/>
</dbReference>
<organism evidence="12 13">
    <name type="scientific">Limnobaculum parvum</name>
    <dbReference type="NCBI Taxonomy" id="2172103"/>
    <lineage>
        <taxon>Bacteria</taxon>
        <taxon>Pseudomonadati</taxon>
        <taxon>Pseudomonadota</taxon>
        <taxon>Gammaproteobacteria</taxon>
        <taxon>Enterobacterales</taxon>
        <taxon>Budviciaceae</taxon>
        <taxon>Limnobaculum</taxon>
    </lineage>
</organism>
<feature type="domain" description="Alpha-carbonic anhydrase" evidence="11">
    <location>
        <begin position="46"/>
        <end position="266"/>
    </location>
</feature>
<keyword evidence="6 10" id="KW-0479">Metal-binding</keyword>
<dbReference type="GO" id="GO:0004089">
    <property type="term" value="F:carbonate dehydratase activity"/>
    <property type="evidence" value="ECO:0007669"/>
    <property type="project" value="UniProtKB-UniRule"/>
</dbReference>
<accession>A0A2Y9TZM9</accession>
<dbReference type="InterPro" id="IPR023561">
    <property type="entry name" value="Carbonic_anhydrase_a-class"/>
</dbReference>
<dbReference type="GO" id="GO:0008270">
    <property type="term" value="F:zinc ion binding"/>
    <property type="evidence" value="ECO:0007669"/>
    <property type="project" value="UniProtKB-UniRule"/>
</dbReference>
<keyword evidence="13" id="KW-1185">Reference proteome</keyword>
<comment type="catalytic activity">
    <reaction evidence="9 10">
        <text>hydrogencarbonate + H(+) = CO2 + H2O</text>
        <dbReference type="Rhea" id="RHEA:10748"/>
        <dbReference type="ChEBI" id="CHEBI:15377"/>
        <dbReference type="ChEBI" id="CHEBI:15378"/>
        <dbReference type="ChEBI" id="CHEBI:16526"/>
        <dbReference type="ChEBI" id="CHEBI:17544"/>
        <dbReference type="EC" id="4.2.1.1"/>
    </reaction>
</comment>
<dbReference type="InterPro" id="IPR041891">
    <property type="entry name" value="Alpha_CA_prokaryot-like"/>
</dbReference>
<comment type="similarity">
    <text evidence="3 10">Belongs to the alpha-carbonic anhydrase family.</text>
</comment>
<evidence type="ECO:0000256" key="9">
    <source>
        <dbReference type="ARBA" id="ARBA00048348"/>
    </source>
</evidence>
<dbReference type="CDD" id="cd03124">
    <property type="entry name" value="alpha_CA_prokaryotic_like"/>
    <property type="match status" value="1"/>
</dbReference>
<dbReference type="PANTHER" id="PTHR18952">
    <property type="entry name" value="CARBONIC ANHYDRASE"/>
    <property type="match status" value="1"/>
</dbReference>
<proteinExistence type="inferred from homology"/>
<keyword evidence="7 10" id="KW-0862">Zinc</keyword>
<dbReference type="Proteomes" id="UP000244908">
    <property type="component" value="Chromosome"/>
</dbReference>
<dbReference type="AlphaFoldDB" id="A0A2Y9TZM9"/>
<dbReference type="OrthoDB" id="5327615at2"/>
<dbReference type="EMBL" id="CP029185">
    <property type="protein sequence ID" value="AWH88951.1"/>
    <property type="molecule type" value="Genomic_DNA"/>
</dbReference>
<dbReference type="PROSITE" id="PS00162">
    <property type="entry name" value="ALPHA_CA_1"/>
    <property type="match status" value="1"/>
</dbReference>
<evidence type="ECO:0000259" key="11">
    <source>
        <dbReference type="PROSITE" id="PS51144"/>
    </source>
</evidence>
<evidence type="ECO:0000313" key="12">
    <source>
        <dbReference type="EMBL" id="AWH88951.1"/>
    </source>
</evidence>
<gene>
    <name evidence="12" type="ORF">HYN51_10535</name>
</gene>
<dbReference type="InterPro" id="IPR001148">
    <property type="entry name" value="CA_dom"/>
</dbReference>
<protein>
    <recommendedName>
        <fullName evidence="5 10">Carbonic anhydrase</fullName>
        <ecNumber evidence="4 10">4.2.1.1</ecNumber>
    </recommendedName>
</protein>
<comment type="cofactor">
    <cofactor evidence="1 10">
        <name>Zn(2+)</name>
        <dbReference type="ChEBI" id="CHEBI:29105"/>
    </cofactor>
</comment>
<evidence type="ECO:0000256" key="4">
    <source>
        <dbReference type="ARBA" id="ARBA00012925"/>
    </source>
</evidence>
<sequence length="266" mass="29334">MIAILNSIDACHLPLILFRLILKGNNVKTFIAVCGLALSFSALASPHWEYSGEAGPEHWAELAPEFAACHAQNQSPVNLTGTVKSDLKPFHITYAAGAENMVNNGHTLQVNYAPGSKVEVDGISFELKQFHFHTPSENQIDGKTFPMEIHFVHANSKGELTVLAVMVKEGKANPTLAKLWKEMPKTGETVTYDQKINAKGLLPTNLHYYRFSGSLTTPPCTEGVRWLVLKNQITASHEQIQAFTALMGHPNNRPIQPINAREVLKD</sequence>
<evidence type="ECO:0000256" key="3">
    <source>
        <dbReference type="ARBA" id="ARBA00010718"/>
    </source>
</evidence>
<evidence type="ECO:0000256" key="2">
    <source>
        <dbReference type="ARBA" id="ARBA00002904"/>
    </source>
</evidence>